<keyword evidence="3" id="KW-1185">Reference proteome</keyword>
<name>A0AAD9NMR6_RIDPI</name>
<reference evidence="2" key="1">
    <citation type="journal article" date="2023" name="Mol. Biol. Evol.">
        <title>Third-Generation Sequencing Reveals the Adaptive Role of the Epigenome in Three Deep-Sea Polychaetes.</title>
        <authorList>
            <person name="Perez M."/>
            <person name="Aroh O."/>
            <person name="Sun Y."/>
            <person name="Lan Y."/>
            <person name="Juniper S.K."/>
            <person name="Young C.R."/>
            <person name="Angers B."/>
            <person name="Qian P.Y."/>
        </authorList>
    </citation>
    <scope>NUCLEOTIDE SEQUENCE</scope>
    <source>
        <strain evidence="2">R07B-5</strain>
    </source>
</reference>
<accession>A0AAD9NMR6</accession>
<organism evidence="2 3">
    <name type="scientific">Ridgeia piscesae</name>
    <name type="common">Tubeworm</name>
    <dbReference type="NCBI Taxonomy" id="27915"/>
    <lineage>
        <taxon>Eukaryota</taxon>
        <taxon>Metazoa</taxon>
        <taxon>Spiralia</taxon>
        <taxon>Lophotrochozoa</taxon>
        <taxon>Annelida</taxon>
        <taxon>Polychaeta</taxon>
        <taxon>Sedentaria</taxon>
        <taxon>Canalipalpata</taxon>
        <taxon>Sabellida</taxon>
        <taxon>Siboglinidae</taxon>
        <taxon>Ridgeia</taxon>
    </lineage>
</organism>
<sequence>MASLNEVGISPVLLQAITHTLSSNAISPKLENGRDSRHSIKNGGVDGSPGDSKDRPVLLKKVGKVGGLLHDMNEPVHSLNDAVPNMVAHTLPSGETIIIVQPGDENQGVPNMTRVTLDSLEHGTAPRYIIKESASANPSFNHGGKQNCSYDLNMGQVLTAIASHLKTSQDGAAEPGVVMETVRESLDAVQMPAVTYASVPVMSDGSATSPVNFAVSEIDNDVPDIIVQTSVPDTQVTTV</sequence>
<protein>
    <submittedName>
        <fullName evidence="2">Uncharacterized protein</fullName>
    </submittedName>
</protein>
<comment type="caution">
    <text evidence="2">The sequence shown here is derived from an EMBL/GenBank/DDBJ whole genome shotgun (WGS) entry which is preliminary data.</text>
</comment>
<gene>
    <name evidence="2" type="ORF">NP493_924g02000</name>
</gene>
<evidence type="ECO:0000256" key="1">
    <source>
        <dbReference type="SAM" id="MobiDB-lite"/>
    </source>
</evidence>
<evidence type="ECO:0000313" key="2">
    <source>
        <dbReference type="EMBL" id="KAK2172854.1"/>
    </source>
</evidence>
<feature type="region of interest" description="Disordered" evidence="1">
    <location>
        <begin position="28"/>
        <end position="55"/>
    </location>
</feature>
<dbReference type="AlphaFoldDB" id="A0AAD9NMR6"/>
<dbReference type="EMBL" id="JAODUO010000924">
    <property type="protein sequence ID" value="KAK2172854.1"/>
    <property type="molecule type" value="Genomic_DNA"/>
</dbReference>
<evidence type="ECO:0000313" key="3">
    <source>
        <dbReference type="Proteomes" id="UP001209878"/>
    </source>
</evidence>
<proteinExistence type="predicted"/>
<dbReference type="Proteomes" id="UP001209878">
    <property type="component" value="Unassembled WGS sequence"/>
</dbReference>